<accession>A0A1I7JWV6</accession>
<reference evidence="2" key="1">
    <citation type="submission" date="2016-10" db="EMBL/GenBank/DDBJ databases">
        <authorList>
            <person name="Varghese N."/>
            <person name="Submissions S."/>
        </authorList>
    </citation>
    <scope>NUCLEOTIDE SEQUENCE [LARGE SCALE GENOMIC DNA]</scope>
    <source>
        <strain evidence="2">CGMCC 1.11014</strain>
    </source>
</reference>
<name>A0A1I7JWV6_9BURK</name>
<dbReference type="OrthoDB" id="9096701at2"/>
<proteinExistence type="predicted"/>
<dbReference type="RefSeq" id="WP_093556484.1">
    <property type="nucleotide sequence ID" value="NZ_FPBO01000013.1"/>
</dbReference>
<dbReference type="Proteomes" id="UP000199391">
    <property type="component" value="Unassembled WGS sequence"/>
</dbReference>
<protein>
    <recommendedName>
        <fullName evidence="3">Type 4a pilus biogenesis protein PilO</fullName>
    </recommendedName>
</protein>
<organism evidence="1 2">
    <name type="scientific">Pseudoduganella namucuonensis</name>
    <dbReference type="NCBI Taxonomy" id="1035707"/>
    <lineage>
        <taxon>Bacteria</taxon>
        <taxon>Pseudomonadati</taxon>
        <taxon>Pseudomonadota</taxon>
        <taxon>Betaproteobacteria</taxon>
        <taxon>Burkholderiales</taxon>
        <taxon>Oxalobacteraceae</taxon>
        <taxon>Telluria group</taxon>
        <taxon>Pseudoduganella</taxon>
    </lineage>
</organism>
<dbReference type="EMBL" id="FPBO01000013">
    <property type="protein sequence ID" value="SFU89555.1"/>
    <property type="molecule type" value="Genomic_DNA"/>
</dbReference>
<sequence length="197" mass="21518">MASMTSRAALRLPSNLGQRTGWEAKRLWSKLGPGAALGIALLAAALALRWHASTLEQRHQPLQRQLAAAANAAMQPVPKVPTAADGLAAFYNYLPAHSAIPDQLQTLVETARKHNVPLAKAEYKAQPEPRAGFLRYQITLPLKADYASTQAFLLDAMQAMPTLTLDSVAFKRDRVDTGEVDARIQFILLVRKAEVAR</sequence>
<dbReference type="STRING" id="1035707.SAMN05216552_1013108"/>
<evidence type="ECO:0000313" key="2">
    <source>
        <dbReference type="Proteomes" id="UP000199391"/>
    </source>
</evidence>
<evidence type="ECO:0000313" key="1">
    <source>
        <dbReference type="EMBL" id="SFU89555.1"/>
    </source>
</evidence>
<evidence type="ECO:0008006" key="3">
    <source>
        <dbReference type="Google" id="ProtNLM"/>
    </source>
</evidence>
<keyword evidence="2" id="KW-1185">Reference proteome</keyword>
<dbReference type="AlphaFoldDB" id="A0A1I7JWV6"/>
<gene>
    <name evidence="1" type="ORF">SAMN05216552_1013108</name>
</gene>